<feature type="region of interest" description="Disordered" evidence="1">
    <location>
        <begin position="496"/>
        <end position="542"/>
    </location>
</feature>
<feature type="chain" id="PRO_5023085668" evidence="3">
    <location>
        <begin position="24"/>
        <end position="542"/>
    </location>
</feature>
<keyword evidence="3" id="KW-0732">Signal</keyword>
<feature type="compositionally biased region" description="Basic and acidic residues" evidence="1">
    <location>
        <begin position="511"/>
        <end position="542"/>
    </location>
</feature>
<evidence type="ECO:0000313" key="4">
    <source>
        <dbReference type="EMBL" id="SPO42439.1"/>
    </source>
</evidence>
<dbReference type="EMBL" id="OOIQ01000001">
    <property type="protein sequence ID" value="SPO42439.1"/>
    <property type="molecule type" value="Genomic_DNA"/>
</dbReference>
<dbReference type="AlphaFoldDB" id="A0A5C3FGC0"/>
<evidence type="ECO:0000256" key="1">
    <source>
        <dbReference type="SAM" id="MobiDB-lite"/>
    </source>
</evidence>
<feature type="signal peptide" evidence="3">
    <location>
        <begin position="1"/>
        <end position="23"/>
    </location>
</feature>
<proteinExistence type="predicted"/>
<organism evidence="4 5">
    <name type="scientific">Pseudozyma antarctica</name>
    <name type="common">Yeast</name>
    <name type="synonym">Candida antarctica</name>
    <dbReference type="NCBI Taxonomy" id="84753"/>
    <lineage>
        <taxon>Eukaryota</taxon>
        <taxon>Fungi</taxon>
        <taxon>Dikarya</taxon>
        <taxon>Basidiomycota</taxon>
        <taxon>Ustilaginomycotina</taxon>
        <taxon>Ustilaginomycetes</taxon>
        <taxon>Ustilaginales</taxon>
        <taxon>Ustilaginaceae</taxon>
        <taxon>Moesziomyces</taxon>
    </lineage>
</organism>
<protein>
    <submittedName>
        <fullName evidence="4">Uncharacterized protein</fullName>
    </submittedName>
</protein>
<evidence type="ECO:0000256" key="2">
    <source>
        <dbReference type="SAM" id="Phobius"/>
    </source>
</evidence>
<dbReference type="OrthoDB" id="2556614at2759"/>
<keyword evidence="5" id="KW-1185">Reference proteome</keyword>
<accession>A0A5C3FGC0</accession>
<keyword evidence="2" id="KW-1133">Transmembrane helix</keyword>
<feature type="region of interest" description="Disordered" evidence="1">
    <location>
        <begin position="98"/>
        <end position="224"/>
    </location>
</feature>
<reference evidence="4" key="1">
    <citation type="submission" date="2018-03" db="EMBL/GenBank/DDBJ databases">
        <authorList>
            <person name="Guldener U."/>
        </authorList>
    </citation>
    <scope>NUCLEOTIDE SEQUENCE [LARGE SCALE GENOMIC DNA]</scope>
    <source>
        <strain evidence="4">ATCC34888</strain>
    </source>
</reference>
<dbReference type="RefSeq" id="XP_014659220.1">
    <property type="nucleotide sequence ID" value="XM_014803734.1"/>
</dbReference>
<sequence>MVGVKKFSAIAAVSMVAVSGAAASIQQHDASHAHHVLAHRALTERQPQLIKVQKRLAATIGDGLGGIINGLGRDLGLGDLDEAEYRLHNLRRGLVGDVLGAGGGQPPSASSSSAPAPATTSRPASSSNNNGGGSSSNAPAPAPAASSTSAPANRPSSGQTGNTSSGSTNNNNGNTNTNTNTNTNDNSNTNQNRPASNGGSSNAGSSGSNAGNSGSNQGSSGASPVQAAASGAAASATSVNSAAASASASMAAAAESLLSAAAASQSSAQAQASLAAATLGASRSSASAAATGVNRANSSGSSSSDGTTKVVVPIVVIAASVAVIAVAWTIIRRVRRRKQEQFDPRLRPIDHEYHHRNMASGLAAGGAAFAVGGAADGLVRDRPRRASYESFEATRPMSTLTEEEYGEGAPPMQEVAPYAAVGPASSRLRNYGSQRGGKDDFPPAHRVTDSMYVDDAAAGRGASPYSDDQGVYDVNYYDGSSTAGYNNRATRGLDAAAVNGGAGRPYSPYEEVQRGGEGDYYDYDRASSSRRDPFADSKRWSG</sequence>
<keyword evidence="2" id="KW-0472">Membrane</keyword>
<comment type="caution">
    <text evidence="4">The sequence shown here is derived from an EMBL/GenBank/DDBJ whole genome shotgun (WGS) entry which is preliminary data.</text>
</comment>
<feature type="transmembrane region" description="Helical" evidence="2">
    <location>
        <begin position="310"/>
        <end position="331"/>
    </location>
</feature>
<feature type="compositionally biased region" description="Low complexity" evidence="1">
    <location>
        <begin position="106"/>
        <end position="224"/>
    </location>
</feature>
<dbReference type="Proteomes" id="UP000325008">
    <property type="component" value="Unassembled WGS sequence"/>
</dbReference>
<name>A0A5C3FGC0_PSEA2</name>
<evidence type="ECO:0000256" key="3">
    <source>
        <dbReference type="SAM" id="SignalP"/>
    </source>
</evidence>
<keyword evidence="2" id="KW-0812">Transmembrane</keyword>
<gene>
    <name evidence="4" type="ORF">PSANT_00122</name>
</gene>
<evidence type="ECO:0000313" key="5">
    <source>
        <dbReference type="Proteomes" id="UP000325008"/>
    </source>
</evidence>